<name>A0A2J6RHD2_HYAVF</name>
<reference evidence="3 4" key="1">
    <citation type="submission" date="2016-04" db="EMBL/GenBank/DDBJ databases">
        <title>A degradative enzymes factory behind the ericoid mycorrhizal symbiosis.</title>
        <authorList>
            <consortium name="DOE Joint Genome Institute"/>
            <person name="Martino E."/>
            <person name="Morin E."/>
            <person name="Grelet G."/>
            <person name="Kuo A."/>
            <person name="Kohler A."/>
            <person name="Daghino S."/>
            <person name="Barry K."/>
            <person name="Choi C."/>
            <person name="Cichocki N."/>
            <person name="Clum A."/>
            <person name="Copeland A."/>
            <person name="Hainaut M."/>
            <person name="Haridas S."/>
            <person name="Labutti K."/>
            <person name="Lindquist E."/>
            <person name="Lipzen A."/>
            <person name="Khouja H.-R."/>
            <person name="Murat C."/>
            <person name="Ohm R."/>
            <person name="Olson A."/>
            <person name="Spatafora J."/>
            <person name="Veneault-Fourrey C."/>
            <person name="Henrissat B."/>
            <person name="Grigoriev I."/>
            <person name="Martin F."/>
            <person name="Perotto S."/>
        </authorList>
    </citation>
    <scope>NUCLEOTIDE SEQUENCE [LARGE SCALE GENOMIC DNA]</scope>
    <source>
        <strain evidence="3 4">F</strain>
    </source>
</reference>
<gene>
    <name evidence="3" type="ORF">L207DRAFT_567711</name>
</gene>
<feature type="domain" description="Heterokaryon incompatibility" evidence="2">
    <location>
        <begin position="97"/>
        <end position="259"/>
    </location>
</feature>
<dbReference type="OrthoDB" id="5416609at2759"/>
<keyword evidence="1" id="KW-1133">Transmembrane helix</keyword>
<feature type="transmembrane region" description="Helical" evidence="1">
    <location>
        <begin position="292"/>
        <end position="310"/>
    </location>
</feature>
<dbReference type="STRING" id="1149755.A0A2J6RHD2"/>
<dbReference type="PANTHER" id="PTHR24148">
    <property type="entry name" value="ANKYRIN REPEAT DOMAIN-CONTAINING PROTEIN 39 HOMOLOG-RELATED"/>
    <property type="match status" value="1"/>
</dbReference>
<evidence type="ECO:0000259" key="2">
    <source>
        <dbReference type="Pfam" id="PF06985"/>
    </source>
</evidence>
<dbReference type="AlphaFoldDB" id="A0A2J6RHD2"/>
<dbReference type="Proteomes" id="UP000235786">
    <property type="component" value="Unassembled WGS sequence"/>
</dbReference>
<dbReference type="InterPro" id="IPR052895">
    <property type="entry name" value="HetReg/Transcr_Mod"/>
</dbReference>
<organism evidence="3 4">
    <name type="scientific">Hyaloscypha variabilis (strain UAMH 11265 / GT02V1 / F)</name>
    <name type="common">Meliniomyces variabilis</name>
    <dbReference type="NCBI Taxonomy" id="1149755"/>
    <lineage>
        <taxon>Eukaryota</taxon>
        <taxon>Fungi</taxon>
        <taxon>Dikarya</taxon>
        <taxon>Ascomycota</taxon>
        <taxon>Pezizomycotina</taxon>
        <taxon>Leotiomycetes</taxon>
        <taxon>Helotiales</taxon>
        <taxon>Hyaloscyphaceae</taxon>
        <taxon>Hyaloscypha</taxon>
        <taxon>Hyaloscypha variabilis</taxon>
    </lineage>
</organism>
<accession>A0A2J6RHD2</accession>
<evidence type="ECO:0000313" key="3">
    <source>
        <dbReference type="EMBL" id="PMD37931.1"/>
    </source>
</evidence>
<dbReference type="InterPro" id="IPR010730">
    <property type="entry name" value="HET"/>
</dbReference>
<dbReference type="Pfam" id="PF26639">
    <property type="entry name" value="Het-6_barrel"/>
    <property type="match status" value="1"/>
</dbReference>
<evidence type="ECO:0000313" key="4">
    <source>
        <dbReference type="Proteomes" id="UP000235786"/>
    </source>
</evidence>
<keyword evidence="1" id="KW-0812">Transmembrane</keyword>
<evidence type="ECO:0000256" key="1">
    <source>
        <dbReference type="SAM" id="Phobius"/>
    </source>
</evidence>
<sequence length="783" mass="90157">MSSARQDFWSNVKAYRRVVHQARNQNQKTRYSYRDIREKKARISESLEAIPTTKYQYTNLPDPGNCIRILEVQAGHYDDVIVCKLRDITLSASVNHYEALSYVWTTPGEEVNPKAIQVNDDSLEIGPSLDCALRFLRFADQPRFLWVDAICIDQSSLLERDIQVPLMCEIYRNATSTICFLGPENPSTLTLFNMLEKLAEEAKTIDVVTLNAMDILPAFVNHLPVYPVKTRLFDEYVGDSTIVDIAQRTWWHRAWTVQEIMLSSNAIMMIGKYTITWQNFCAAVDHGLNMQIWGPVLFGFVVNPVVVPYISMRALMNRYRLPNQLGSPAVDLLRLLMHCRHRESTDQRDKIYAVLGLLRDTHSEALKSGGSDALDIELGYNYNVERVYRNTCQELIRKTDTLDVLGICPKTNLQLPSWVTDWSATDRIGSPLTQDSLDRTRRTHATKRTKANARFSSDGSRLILSGFELTSIVALSETLPVPKLKNLGTSKVPNDLKFEVQDIKAAWFPVEISVPDWKAWVPDFKSMAATTDSRLDIFKARLRIRRALYTFYLKVYTALLVYVLKSFTKIFVLLIVINVKLFFFFLPKALVMQYQWLRDDGHAIMAVFHTLFTWEVFAAEQEPTNPGLESKEVYWHTLCSGTYKNSDPVETKLVYQHWSNLLEPLRKFVTRHNRLSRAFPWIGIALYMRATWETYGEFWPFIAASQHRRMGRLENGWFSMLPGDARVGDIVILARGGKVPLVVRKGEGEMEHKRIVFVGEAYVHGIMDGEAWEEERCKEIKIW</sequence>
<dbReference type="PANTHER" id="PTHR24148:SF64">
    <property type="entry name" value="HETEROKARYON INCOMPATIBILITY DOMAIN-CONTAINING PROTEIN"/>
    <property type="match status" value="1"/>
</dbReference>
<keyword evidence="4" id="KW-1185">Reference proteome</keyword>
<keyword evidence="1" id="KW-0472">Membrane</keyword>
<dbReference type="Pfam" id="PF06985">
    <property type="entry name" value="HET"/>
    <property type="match status" value="1"/>
</dbReference>
<proteinExistence type="predicted"/>
<dbReference type="EMBL" id="KZ613948">
    <property type="protein sequence ID" value="PMD37931.1"/>
    <property type="molecule type" value="Genomic_DNA"/>
</dbReference>
<protein>
    <submittedName>
        <fullName evidence="3">HET-domain-containing protein</fullName>
    </submittedName>
</protein>